<dbReference type="STRING" id="551987.SAMN05192549_11753"/>
<comment type="subcellular location">
    <subcellularLocation>
        <location evidence="1 14">Cell membrane</location>
        <topology evidence="1 14">Multi-pass membrane protein</topology>
    </subcellularLocation>
</comment>
<evidence type="ECO:0000256" key="5">
    <source>
        <dbReference type="ARBA" id="ARBA00022475"/>
    </source>
</evidence>
<keyword evidence="14" id="KW-0573">Peptidoglycan synthesis</keyword>
<comment type="miscellaneous">
    <text evidence="14">Bacitracin is thought to be involved in the inhibition of peptidoglycan synthesis by sequestering undecaprenyl diphosphate, thereby reducing the pool of lipid carrier available.</text>
</comment>
<evidence type="ECO:0000313" key="15">
    <source>
        <dbReference type="EMBL" id="SHN43530.1"/>
    </source>
</evidence>
<name>A0A1M7RBH9_9BURK</name>
<sequence length="297" mass="31787">MQFRENNLANACGGALDIGFASLSYIQVGILGVIQGITELLPISSTAHMRIVPALLGWRDPGSAFSAAMQLAALAAVVSYFWRDVAAVSTGSASAIRRRDFNSPWFRLAVAICLATIPIGLAGLALSSVLNSCESPLRSLMVIGVSSVAMAVLLAIAEVVCRHRRNFDQLRLRDALIVGVAQIGALIPGISRSGSTLTAALFLNFRREEAARLSFLLGLPAIALAGLKELWVLYHAHIPVEAWALLGFGLLVASISAFVAIWGLMRFLERFSAWPFVIYRAALGIFLIVSVQAGVLR</sequence>
<dbReference type="NCBIfam" id="TIGR00753">
    <property type="entry name" value="undec_PP_bacA"/>
    <property type="match status" value="1"/>
</dbReference>
<evidence type="ECO:0000256" key="1">
    <source>
        <dbReference type="ARBA" id="ARBA00004651"/>
    </source>
</evidence>
<dbReference type="PANTHER" id="PTHR30622">
    <property type="entry name" value="UNDECAPRENYL-DIPHOSPHATASE"/>
    <property type="match status" value="1"/>
</dbReference>
<evidence type="ECO:0000256" key="8">
    <source>
        <dbReference type="ARBA" id="ARBA00022989"/>
    </source>
</evidence>
<evidence type="ECO:0000256" key="14">
    <source>
        <dbReference type="HAMAP-Rule" id="MF_01006"/>
    </source>
</evidence>
<feature type="transmembrane region" description="Helical" evidence="14">
    <location>
        <begin position="210"/>
        <end position="231"/>
    </location>
</feature>
<comment type="catalytic activity">
    <reaction evidence="13 14">
        <text>di-trans,octa-cis-undecaprenyl diphosphate + H2O = di-trans,octa-cis-undecaprenyl phosphate + phosphate + H(+)</text>
        <dbReference type="Rhea" id="RHEA:28094"/>
        <dbReference type="ChEBI" id="CHEBI:15377"/>
        <dbReference type="ChEBI" id="CHEBI:15378"/>
        <dbReference type="ChEBI" id="CHEBI:43474"/>
        <dbReference type="ChEBI" id="CHEBI:58405"/>
        <dbReference type="ChEBI" id="CHEBI:60392"/>
        <dbReference type="EC" id="3.6.1.27"/>
    </reaction>
</comment>
<dbReference type="GO" id="GO:0009252">
    <property type="term" value="P:peptidoglycan biosynthetic process"/>
    <property type="evidence" value="ECO:0007669"/>
    <property type="project" value="UniProtKB-KW"/>
</dbReference>
<comment type="similarity">
    <text evidence="2 14">Belongs to the UppP family.</text>
</comment>
<dbReference type="PANTHER" id="PTHR30622:SF4">
    <property type="entry name" value="UNDECAPRENYL-DIPHOSPHATASE"/>
    <property type="match status" value="1"/>
</dbReference>
<evidence type="ECO:0000256" key="2">
    <source>
        <dbReference type="ARBA" id="ARBA00010621"/>
    </source>
</evidence>
<dbReference type="GO" id="GO:0008360">
    <property type="term" value="P:regulation of cell shape"/>
    <property type="evidence" value="ECO:0007669"/>
    <property type="project" value="UniProtKB-KW"/>
</dbReference>
<dbReference type="InterPro" id="IPR003824">
    <property type="entry name" value="UppP"/>
</dbReference>
<keyword evidence="14" id="KW-0133">Cell shape</keyword>
<feature type="transmembrane region" description="Helical" evidence="14">
    <location>
        <begin position="104"/>
        <end position="127"/>
    </location>
</feature>
<proteinExistence type="inferred from homology"/>
<evidence type="ECO:0000256" key="3">
    <source>
        <dbReference type="ARBA" id="ARBA00012374"/>
    </source>
</evidence>
<dbReference type="Proteomes" id="UP000184339">
    <property type="component" value="Unassembled WGS sequence"/>
</dbReference>
<feature type="transmembrane region" description="Helical" evidence="14">
    <location>
        <begin position="64"/>
        <end position="83"/>
    </location>
</feature>
<feature type="transmembrane region" description="Helical" evidence="14">
    <location>
        <begin position="243"/>
        <end position="265"/>
    </location>
</feature>
<keyword evidence="6 14" id="KW-0812">Transmembrane</keyword>
<dbReference type="GO" id="GO:0005886">
    <property type="term" value="C:plasma membrane"/>
    <property type="evidence" value="ECO:0007669"/>
    <property type="project" value="UniProtKB-SubCell"/>
</dbReference>
<dbReference type="AlphaFoldDB" id="A0A1M7RBH9"/>
<gene>
    <name evidence="14" type="primary">uppP</name>
    <name evidence="15" type="ORF">SAMN05192549_11753</name>
</gene>
<dbReference type="EMBL" id="FRCX01000017">
    <property type="protein sequence ID" value="SHN43530.1"/>
    <property type="molecule type" value="Genomic_DNA"/>
</dbReference>
<protein>
    <recommendedName>
        <fullName evidence="4 14">Undecaprenyl-diphosphatase</fullName>
        <ecNumber evidence="3 14">3.6.1.27</ecNumber>
    </recommendedName>
    <alternativeName>
        <fullName evidence="12 14">Bacitracin resistance protein</fullName>
    </alternativeName>
    <alternativeName>
        <fullName evidence="11 14">Undecaprenyl pyrophosphate phosphatase</fullName>
    </alternativeName>
</protein>
<evidence type="ECO:0000313" key="16">
    <source>
        <dbReference type="Proteomes" id="UP000184339"/>
    </source>
</evidence>
<dbReference type="HAMAP" id="MF_01006">
    <property type="entry name" value="Undec_diphosphatase"/>
    <property type="match status" value="1"/>
</dbReference>
<feature type="transmembrane region" description="Helical" evidence="14">
    <location>
        <begin position="277"/>
        <end position="296"/>
    </location>
</feature>
<keyword evidence="8 14" id="KW-1133">Transmembrane helix</keyword>
<keyword evidence="7 14" id="KW-0378">Hydrolase</keyword>
<evidence type="ECO:0000256" key="6">
    <source>
        <dbReference type="ARBA" id="ARBA00022692"/>
    </source>
</evidence>
<organism evidence="15 16">
    <name type="scientific">Duganella sacchari</name>
    <dbReference type="NCBI Taxonomy" id="551987"/>
    <lineage>
        <taxon>Bacteria</taxon>
        <taxon>Pseudomonadati</taxon>
        <taxon>Pseudomonadota</taxon>
        <taxon>Betaproteobacteria</taxon>
        <taxon>Burkholderiales</taxon>
        <taxon>Oxalobacteraceae</taxon>
        <taxon>Telluria group</taxon>
        <taxon>Duganella</taxon>
    </lineage>
</organism>
<evidence type="ECO:0000256" key="13">
    <source>
        <dbReference type="ARBA" id="ARBA00047594"/>
    </source>
</evidence>
<dbReference type="GO" id="GO:0046677">
    <property type="term" value="P:response to antibiotic"/>
    <property type="evidence" value="ECO:0007669"/>
    <property type="project" value="UniProtKB-UniRule"/>
</dbReference>
<keyword evidence="9 14" id="KW-0472">Membrane</keyword>
<evidence type="ECO:0000256" key="4">
    <source>
        <dbReference type="ARBA" id="ARBA00021581"/>
    </source>
</evidence>
<reference evidence="16" key="1">
    <citation type="submission" date="2016-11" db="EMBL/GenBank/DDBJ databases">
        <authorList>
            <person name="Varghese N."/>
            <person name="Submissions S."/>
        </authorList>
    </citation>
    <scope>NUCLEOTIDE SEQUENCE [LARGE SCALE GENOMIC DNA]</scope>
    <source>
        <strain evidence="16">Sac-22</strain>
    </source>
</reference>
<keyword evidence="5 14" id="KW-1003">Cell membrane</keyword>
<accession>A0A1M7RBH9</accession>
<dbReference type="EC" id="3.6.1.27" evidence="3 14"/>
<comment type="function">
    <text evidence="14">Catalyzes the dephosphorylation of undecaprenyl diphosphate (UPP). Confers resistance to bacitracin.</text>
</comment>
<evidence type="ECO:0000256" key="9">
    <source>
        <dbReference type="ARBA" id="ARBA00023136"/>
    </source>
</evidence>
<dbReference type="Pfam" id="PF02673">
    <property type="entry name" value="BacA"/>
    <property type="match status" value="1"/>
</dbReference>
<keyword evidence="16" id="KW-1185">Reference proteome</keyword>
<dbReference type="GO" id="GO:0071555">
    <property type="term" value="P:cell wall organization"/>
    <property type="evidence" value="ECO:0007669"/>
    <property type="project" value="UniProtKB-KW"/>
</dbReference>
<keyword evidence="10 14" id="KW-0046">Antibiotic resistance</keyword>
<keyword evidence="14" id="KW-0961">Cell wall biogenesis/degradation</keyword>
<dbReference type="GO" id="GO:0050380">
    <property type="term" value="F:undecaprenyl-diphosphatase activity"/>
    <property type="evidence" value="ECO:0007669"/>
    <property type="project" value="UniProtKB-UniRule"/>
</dbReference>
<evidence type="ECO:0000256" key="12">
    <source>
        <dbReference type="ARBA" id="ARBA00032932"/>
    </source>
</evidence>
<evidence type="ECO:0000256" key="11">
    <source>
        <dbReference type="ARBA" id="ARBA00032707"/>
    </source>
</evidence>
<evidence type="ECO:0000256" key="10">
    <source>
        <dbReference type="ARBA" id="ARBA00023251"/>
    </source>
</evidence>
<evidence type="ECO:0000256" key="7">
    <source>
        <dbReference type="ARBA" id="ARBA00022801"/>
    </source>
</evidence>
<feature type="transmembrane region" description="Helical" evidence="14">
    <location>
        <begin position="139"/>
        <end position="160"/>
    </location>
</feature>